<feature type="transmembrane region" description="Helical" evidence="8">
    <location>
        <begin position="295"/>
        <end position="314"/>
    </location>
</feature>
<evidence type="ECO:0000256" key="2">
    <source>
        <dbReference type="ARBA" id="ARBA00022448"/>
    </source>
</evidence>
<evidence type="ECO:0000256" key="3">
    <source>
        <dbReference type="ARBA" id="ARBA00022475"/>
    </source>
</evidence>
<dbReference type="GO" id="GO:0022857">
    <property type="term" value="F:transmembrane transporter activity"/>
    <property type="evidence" value="ECO:0007669"/>
    <property type="project" value="InterPro"/>
</dbReference>
<name>A0A3M8WMA9_9ACTN</name>
<keyword evidence="6 8" id="KW-0472">Membrane</keyword>
<dbReference type="Proteomes" id="UP000275401">
    <property type="component" value="Unassembled WGS sequence"/>
</dbReference>
<dbReference type="Pfam" id="PF05977">
    <property type="entry name" value="MFS_3"/>
    <property type="match status" value="1"/>
</dbReference>
<dbReference type="PANTHER" id="PTHR23513">
    <property type="entry name" value="INTEGRAL MEMBRANE EFFLUX PROTEIN-RELATED"/>
    <property type="match status" value="1"/>
</dbReference>
<feature type="domain" description="Major facilitator superfamily (MFS) profile" evidence="9">
    <location>
        <begin position="255"/>
        <end position="443"/>
    </location>
</feature>
<dbReference type="SUPFAM" id="SSF103473">
    <property type="entry name" value="MFS general substrate transporter"/>
    <property type="match status" value="1"/>
</dbReference>
<dbReference type="InterPro" id="IPR036259">
    <property type="entry name" value="MFS_trans_sf"/>
</dbReference>
<dbReference type="RefSeq" id="WP_123099520.1">
    <property type="nucleotide sequence ID" value="NZ_RIBZ01000121.1"/>
</dbReference>
<keyword evidence="5 8" id="KW-1133">Transmembrane helix</keyword>
<keyword evidence="11" id="KW-1185">Reference proteome</keyword>
<feature type="region of interest" description="Disordered" evidence="7">
    <location>
        <begin position="1"/>
        <end position="34"/>
    </location>
</feature>
<feature type="transmembrane region" description="Helical" evidence="8">
    <location>
        <begin position="385"/>
        <end position="403"/>
    </location>
</feature>
<reference evidence="10 11" key="1">
    <citation type="submission" date="2018-11" db="EMBL/GenBank/DDBJ databases">
        <title>The Potential of Streptomyces as Biocontrol Agents against the Tomato grey mould, Botrytis cinerea (Gray mold) Frontiers in Microbiology.</title>
        <authorList>
            <person name="Li D."/>
        </authorList>
    </citation>
    <scope>NUCLEOTIDE SEQUENCE [LARGE SCALE GENOMIC DNA]</scope>
    <source>
        <strain evidence="10 11">NEAU-LD23</strain>
    </source>
</reference>
<evidence type="ECO:0000259" key="9">
    <source>
        <dbReference type="PROSITE" id="PS50850"/>
    </source>
</evidence>
<keyword evidence="4 8" id="KW-0812">Transmembrane</keyword>
<evidence type="ECO:0000313" key="11">
    <source>
        <dbReference type="Proteomes" id="UP000275401"/>
    </source>
</evidence>
<feature type="transmembrane region" description="Helical" evidence="8">
    <location>
        <begin position="198"/>
        <end position="224"/>
    </location>
</feature>
<feature type="compositionally biased region" description="Basic and acidic residues" evidence="7">
    <location>
        <begin position="1"/>
        <end position="14"/>
    </location>
</feature>
<evidence type="ECO:0000256" key="7">
    <source>
        <dbReference type="SAM" id="MobiDB-lite"/>
    </source>
</evidence>
<dbReference type="Gene3D" id="1.20.1250.20">
    <property type="entry name" value="MFS general substrate transporter like domains"/>
    <property type="match status" value="1"/>
</dbReference>
<feature type="transmembrane region" description="Helical" evidence="8">
    <location>
        <begin position="350"/>
        <end position="373"/>
    </location>
</feature>
<feature type="transmembrane region" description="Helical" evidence="8">
    <location>
        <begin position="415"/>
        <end position="435"/>
    </location>
</feature>
<accession>A0A3M8WMA9</accession>
<feature type="transmembrane region" description="Helical" evidence="8">
    <location>
        <begin position="326"/>
        <end position="344"/>
    </location>
</feature>
<dbReference type="PROSITE" id="PS50850">
    <property type="entry name" value="MFS"/>
    <property type="match status" value="1"/>
</dbReference>
<protein>
    <submittedName>
        <fullName evidence="10">MFS transporter</fullName>
    </submittedName>
</protein>
<feature type="transmembrane region" description="Helical" evidence="8">
    <location>
        <begin position="52"/>
        <end position="71"/>
    </location>
</feature>
<dbReference type="InterPro" id="IPR010290">
    <property type="entry name" value="TM_effector"/>
</dbReference>
<comment type="subcellular location">
    <subcellularLocation>
        <location evidence="1">Cell inner membrane</location>
        <topology evidence="1">Multi-pass membrane protein</topology>
    </subcellularLocation>
</comment>
<evidence type="ECO:0000256" key="1">
    <source>
        <dbReference type="ARBA" id="ARBA00004429"/>
    </source>
</evidence>
<sequence length="443" mass="46612">METTRGTDDAREPLPDDTPADRATAPDAPPKTGWRRWVMDTRPLRHRPFRRLWTSTTVTAVGSQLTAVAVPKQIYDITGSSAWVGYASFAGLLPLVVFALWGGVVADRMDRRTLMLVTNAGIAVTSLLFWAQSFAGLDSVPLLIVLLAAQQGFFGMNSPARNASIARLVPADELPAAGALQSTVAQTGMIVGPLLAGALIPVLGLPVLYLADAIALCVTLWAVWRLPAMPPLKDSAGDRQRAGWRDVVDGFRYITAHRVLLLSFLADIIAMVFGMPRALFPQLASHTYAPWGEGFALGLLFAAIPLGAVAGGLLSGTFSRARRHGLMVIAAVVAWGVAISGVGLSSSLWWAAVFLAVAGVADMVSMVFRGAILQSAATDDMRGRMQGVFTVVVAGGPRIADLLHGTAGSLIGPRAAVAAGGLLVAVAMLGLAVAVPDFRRYTA</sequence>
<keyword evidence="2" id="KW-0813">Transport</keyword>
<dbReference type="AlphaFoldDB" id="A0A3M8WMA9"/>
<organism evidence="10 11">
    <name type="scientific">Streptomyces botrytidirepellens</name>
    <dbReference type="NCBI Taxonomy" id="2486417"/>
    <lineage>
        <taxon>Bacteria</taxon>
        <taxon>Bacillati</taxon>
        <taxon>Actinomycetota</taxon>
        <taxon>Actinomycetes</taxon>
        <taxon>Kitasatosporales</taxon>
        <taxon>Streptomycetaceae</taxon>
        <taxon>Streptomyces</taxon>
    </lineage>
</organism>
<proteinExistence type="predicted"/>
<evidence type="ECO:0000256" key="8">
    <source>
        <dbReference type="SAM" id="Phobius"/>
    </source>
</evidence>
<dbReference type="EMBL" id="RIBZ01000121">
    <property type="protein sequence ID" value="RNG30754.1"/>
    <property type="molecule type" value="Genomic_DNA"/>
</dbReference>
<feature type="transmembrane region" description="Helical" evidence="8">
    <location>
        <begin position="259"/>
        <end position="275"/>
    </location>
</feature>
<dbReference type="InterPro" id="IPR020846">
    <property type="entry name" value="MFS_dom"/>
</dbReference>
<evidence type="ECO:0000256" key="4">
    <source>
        <dbReference type="ARBA" id="ARBA00022692"/>
    </source>
</evidence>
<feature type="transmembrane region" description="Helical" evidence="8">
    <location>
        <begin position="83"/>
        <end position="106"/>
    </location>
</feature>
<dbReference type="PANTHER" id="PTHR23513:SF9">
    <property type="entry name" value="ENTEROBACTIN EXPORTER ENTS"/>
    <property type="match status" value="1"/>
</dbReference>
<keyword evidence="3" id="KW-1003">Cell membrane</keyword>
<dbReference type="CDD" id="cd06173">
    <property type="entry name" value="MFS_MefA_like"/>
    <property type="match status" value="1"/>
</dbReference>
<evidence type="ECO:0000256" key="5">
    <source>
        <dbReference type="ARBA" id="ARBA00022989"/>
    </source>
</evidence>
<evidence type="ECO:0000256" key="6">
    <source>
        <dbReference type="ARBA" id="ARBA00023136"/>
    </source>
</evidence>
<evidence type="ECO:0000313" key="10">
    <source>
        <dbReference type="EMBL" id="RNG30754.1"/>
    </source>
</evidence>
<dbReference type="GO" id="GO:0005886">
    <property type="term" value="C:plasma membrane"/>
    <property type="evidence" value="ECO:0007669"/>
    <property type="project" value="UniProtKB-SubCell"/>
</dbReference>
<comment type="caution">
    <text evidence="10">The sequence shown here is derived from an EMBL/GenBank/DDBJ whole genome shotgun (WGS) entry which is preliminary data.</text>
</comment>
<gene>
    <name evidence="10" type="ORF">EEJ42_09495</name>
</gene>